<feature type="transmembrane region" description="Helical" evidence="7">
    <location>
        <begin position="391"/>
        <end position="415"/>
    </location>
</feature>
<feature type="transmembrane region" description="Helical" evidence="7">
    <location>
        <begin position="719"/>
        <end position="738"/>
    </location>
</feature>
<evidence type="ECO:0000256" key="5">
    <source>
        <dbReference type="ARBA" id="ARBA00023136"/>
    </source>
</evidence>
<feature type="compositionally biased region" description="Polar residues" evidence="6">
    <location>
        <begin position="1"/>
        <end position="13"/>
    </location>
</feature>
<dbReference type="EMBL" id="SJPL01000001">
    <property type="protein sequence ID" value="TWT67798.1"/>
    <property type="molecule type" value="Genomic_DNA"/>
</dbReference>
<feature type="domain" description="Membrane transport protein MMPL" evidence="8">
    <location>
        <begin position="678"/>
        <end position="869"/>
    </location>
</feature>
<dbReference type="SUPFAM" id="SSF82866">
    <property type="entry name" value="Multidrug efflux transporter AcrB transmembrane domain"/>
    <property type="match status" value="2"/>
</dbReference>
<organism evidence="9 10">
    <name type="scientific">Crateriforma conspicua</name>
    <dbReference type="NCBI Taxonomy" id="2527996"/>
    <lineage>
        <taxon>Bacteria</taxon>
        <taxon>Pseudomonadati</taxon>
        <taxon>Planctomycetota</taxon>
        <taxon>Planctomycetia</taxon>
        <taxon>Planctomycetales</taxon>
        <taxon>Planctomycetaceae</taxon>
        <taxon>Crateriforma</taxon>
    </lineage>
</organism>
<evidence type="ECO:0000256" key="7">
    <source>
        <dbReference type="SAM" id="Phobius"/>
    </source>
</evidence>
<dbReference type="Proteomes" id="UP000317238">
    <property type="component" value="Unassembled WGS sequence"/>
</dbReference>
<evidence type="ECO:0000259" key="8">
    <source>
        <dbReference type="Pfam" id="PF03176"/>
    </source>
</evidence>
<evidence type="ECO:0000256" key="2">
    <source>
        <dbReference type="ARBA" id="ARBA00022475"/>
    </source>
</evidence>
<feature type="transmembrane region" description="Helical" evidence="7">
    <location>
        <begin position="745"/>
        <end position="765"/>
    </location>
</feature>
<dbReference type="RefSeq" id="WP_146437964.1">
    <property type="nucleotide sequence ID" value="NZ_SJPL01000001.1"/>
</dbReference>
<dbReference type="Pfam" id="PF03176">
    <property type="entry name" value="MMPL"/>
    <property type="match status" value="2"/>
</dbReference>
<accession>A0A5C5XYL5</accession>
<name>A0A5C5XYL5_9PLAN</name>
<feature type="transmembrane region" description="Helical" evidence="7">
    <location>
        <begin position="842"/>
        <end position="864"/>
    </location>
</feature>
<comment type="subcellular location">
    <subcellularLocation>
        <location evidence="1">Cell membrane</location>
        <topology evidence="1">Multi-pass membrane protein</topology>
    </subcellularLocation>
</comment>
<proteinExistence type="predicted"/>
<evidence type="ECO:0000256" key="1">
    <source>
        <dbReference type="ARBA" id="ARBA00004651"/>
    </source>
</evidence>
<keyword evidence="10" id="KW-1185">Reference proteome</keyword>
<dbReference type="PANTHER" id="PTHR33406">
    <property type="entry name" value="MEMBRANE PROTEIN MJ1562-RELATED"/>
    <property type="match status" value="1"/>
</dbReference>
<keyword evidence="3 7" id="KW-0812">Transmembrane</keyword>
<comment type="caution">
    <text evidence="9">The sequence shown here is derived from an EMBL/GenBank/DDBJ whole genome shotgun (WGS) entry which is preliminary data.</text>
</comment>
<feature type="transmembrane region" description="Helical" evidence="7">
    <location>
        <begin position="421"/>
        <end position="449"/>
    </location>
</feature>
<dbReference type="OrthoDB" id="2112773at2"/>
<dbReference type="GO" id="GO:0005886">
    <property type="term" value="C:plasma membrane"/>
    <property type="evidence" value="ECO:0007669"/>
    <property type="project" value="UniProtKB-SubCell"/>
</dbReference>
<dbReference type="InterPro" id="IPR050545">
    <property type="entry name" value="Mycobact_MmpL"/>
</dbReference>
<dbReference type="PANTHER" id="PTHR33406:SF12">
    <property type="entry name" value="BLR2997 PROTEIN"/>
    <property type="match status" value="1"/>
</dbReference>
<keyword evidence="4 7" id="KW-1133">Transmembrane helix</keyword>
<feature type="transmembrane region" description="Helical" evidence="7">
    <location>
        <begin position="38"/>
        <end position="56"/>
    </location>
</feature>
<reference evidence="9 10" key="1">
    <citation type="submission" date="2019-02" db="EMBL/GenBank/DDBJ databases">
        <title>Deep-cultivation of Planctomycetes and their phenomic and genomic characterization uncovers novel biology.</title>
        <authorList>
            <person name="Wiegand S."/>
            <person name="Jogler M."/>
            <person name="Boedeker C."/>
            <person name="Pinto D."/>
            <person name="Vollmers J."/>
            <person name="Rivas-Marin E."/>
            <person name="Kohn T."/>
            <person name="Peeters S.H."/>
            <person name="Heuer A."/>
            <person name="Rast P."/>
            <person name="Oberbeckmann S."/>
            <person name="Bunk B."/>
            <person name="Jeske O."/>
            <person name="Meyerdierks A."/>
            <person name="Storesund J.E."/>
            <person name="Kallscheuer N."/>
            <person name="Luecker S."/>
            <person name="Lage O.M."/>
            <person name="Pohl T."/>
            <person name="Merkel B.J."/>
            <person name="Hornburger P."/>
            <person name="Mueller R.-W."/>
            <person name="Bruemmer F."/>
            <person name="Labrenz M."/>
            <person name="Spormann A.M."/>
            <person name="Op Den Camp H."/>
            <person name="Overmann J."/>
            <person name="Amann R."/>
            <person name="Jetten M.S.M."/>
            <person name="Mascher T."/>
            <person name="Medema M.H."/>
            <person name="Devos D.P."/>
            <person name="Kaster A.-K."/>
            <person name="Ovreas L."/>
            <person name="Rohde M."/>
            <person name="Galperin M.Y."/>
            <person name="Jogler C."/>
        </authorList>
    </citation>
    <scope>NUCLEOTIDE SEQUENCE [LARGE SCALE GENOMIC DNA]</scope>
    <source>
        <strain evidence="9 10">Pan14r</strain>
    </source>
</reference>
<protein>
    <submittedName>
        <fullName evidence="9">MMPL family protein</fullName>
    </submittedName>
</protein>
<dbReference type="AlphaFoldDB" id="A0A5C5XYL5"/>
<evidence type="ECO:0000313" key="10">
    <source>
        <dbReference type="Proteomes" id="UP000317238"/>
    </source>
</evidence>
<keyword evidence="2" id="KW-1003">Cell membrane</keyword>
<feature type="transmembrane region" description="Helical" evidence="7">
    <location>
        <begin position="319"/>
        <end position="339"/>
    </location>
</feature>
<feature type="transmembrane region" description="Helical" evidence="7">
    <location>
        <begin position="345"/>
        <end position="370"/>
    </location>
</feature>
<feature type="region of interest" description="Disordered" evidence="6">
    <location>
        <begin position="1"/>
        <end position="24"/>
    </location>
</feature>
<dbReference type="InterPro" id="IPR004869">
    <property type="entry name" value="MMPL_dom"/>
</dbReference>
<dbReference type="Gene3D" id="1.20.1640.10">
    <property type="entry name" value="Multidrug efflux transporter AcrB transmembrane domain"/>
    <property type="match status" value="2"/>
</dbReference>
<gene>
    <name evidence="9" type="ORF">Pan14r_00350</name>
</gene>
<sequence>MASDNPTESSQDAPSGLGSARFDDAESRQIAQRYRRRLTIGAVLLVILAVPAVIHTKSAMDGLVNRPPNWLPDDLPEKVVFNRFMTRFDLADLLMVSWEGADLQSPQLDAAAAMVDLLSVEGVATADGTVPIRLVTNDDVAVALPDGYPVDEAKLTAIAGRINEILVETRTVSELSPPPTDLTGPYHDPNYPIIWVRSGEDTVRRMMASPANFPRGAAQRRLEGSIVGPDGEQTCLLIALTDIGATHRRSLLPQLRSLVAETVGKDPDDPTAIVMVGGPIDGATVDDASVRSVEFFAPPSAIVAALMCFLCLRSLPLTATIVSIAVVCEGLVLAIVYYTGTPMNAVLIVLPPLVFVLTISSGIHLSNYYFDAAEEFADLTPALAAKRALRAGMVPCLLAVGTTVVGLGSLTLVRLHPIRVFGFVASIGVSMSLLLLLWCLPGAMVMAGFRNDDPKRPKRPPRFVAAKWLTHWLAEKYKDFVRARLARPWPMIFGFALITLGAGQGLTQLESSVSVPRMFLPDSFIRTQYDWFEENIGATVSGDLLVTFPKPPAVVAPDDGEQVDAPESTEAVDLVDPLDQLRIVQAVHKAAIDEPRISSVLSAASFIPPVSRSRGLAGSASRTVARSLIRDPDSSLGSLGFISHSDDDYLWRLSFRLPQKVEADYGSDLSRIDATANAALADALASLEVDPAVAAKIDVDLTGQVAIIQKAQEVMLRDLFRSFLAAFGVVAVVMVLLLKSVQGGLIAMIPNLFPTVTIFGLMGLIRSPLDIGSVMTASVALGIAVDDTVHLLSRFGSRRARGLSLPRSALGALDQCGIAMLETTMICGLSLMVYWFSDFVPTSHFAVLMFSLLSAALFGDVFLLPAMMASPLGNYLSRTVGSDPEASLTHESAESTDNLIHSVHEVPWQDRETITKS</sequence>
<evidence type="ECO:0000256" key="4">
    <source>
        <dbReference type="ARBA" id="ARBA00022989"/>
    </source>
</evidence>
<evidence type="ECO:0000256" key="3">
    <source>
        <dbReference type="ARBA" id="ARBA00022692"/>
    </source>
</evidence>
<feature type="domain" description="Membrane transport protein MMPL" evidence="8">
    <location>
        <begin position="218"/>
        <end position="459"/>
    </location>
</feature>
<feature type="transmembrane region" description="Helical" evidence="7">
    <location>
        <begin position="812"/>
        <end position="836"/>
    </location>
</feature>
<evidence type="ECO:0000256" key="6">
    <source>
        <dbReference type="SAM" id="MobiDB-lite"/>
    </source>
</evidence>
<keyword evidence="5 7" id="KW-0472">Membrane</keyword>
<evidence type="ECO:0000313" key="9">
    <source>
        <dbReference type="EMBL" id="TWT67798.1"/>
    </source>
</evidence>